<protein>
    <submittedName>
        <fullName evidence="6">Efflux RND transporter periplasmic adaptor subunit</fullName>
    </submittedName>
</protein>
<comment type="similarity">
    <text evidence="1">Belongs to the membrane fusion protein (MFP) (TC 8.A.1) family.</text>
</comment>
<evidence type="ECO:0000259" key="3">
    <source>
        <dbReference type="Pfam" id="PF25917"/>
    </source>
</evidence>
<dbReference type="SUPFAM" id="SSF111369">
    <property type="entry name" value="HlyD-like secretion proteins"/>
    <property type="match status" value="1"/>
</dbReference>
<sequence>MASRLNSASSGSSAAMLKSAVSTSIVLTLALVLLAACSKPVEKVEDIRPVRALTLSAGNVNTVAEFSGDVRPRIESRLGFRVGGKIISRKVEVSSLVKRGQVLMQLDPQDLQLAQIQAGAALKTAQSNRDLAKAELQRYEELRAKNFVSQAVLDAKQTAYQAAQSGVDQTTAASRNQSNQTGYATLVSDVDGVVTSIDAEAGQVVASGTTVVRVAQSRDKDVVIGIPEGQVELLRKVSDIRVHLWADPTKVIAGTLREVSPVADPVSRTFTAKIALPTDSADIKLGMTAYVAFTSTIPNAMIRVPLTALVRQQAGSAVWVIDNGAVKLAPVQVAMPSGNDILLAGGVTAGQTIVIAGANLLKPGQKVTILDDDLAVRDAALRGNSGAAGTSTSPANSTTGAGAAK</sequence>
<evidence type="ECO:0000313" key="6">
    <source>
        <dbReference type="EMBL" id="GAA4028203.1"/>
    </source>
</evidence>
<dbReference type="Pfam" id="PF25917">
    <property type="entry name" value="BSH_RND"/>
    <property type="match status" value="1"/>
</dbReference>
<dbReference type="Gene3D" id="2.40.30.170">
    <property type="match status" value="1"/>
</dbReference>
<comment type="caution">
    <text evidence="6">The sequence shown here is derived from an EMBL/GenBank/DDBJ whole genome shotgun (WGS) entry which is preliminary data.</text>
</comment>
<dbReference type="PANTHER" id="PTHR30469">
    <property type="entry name" value="MULTIDRUG RESISTANCE PROTEIN MDTA"/>
    <property type="match status" value="1"/>
</dbReference>
<accession>A0ABP7TLS5</accession>
<evidence type="ECO:0000313" key="7">
    <source>
        <dbReference type="Proteomes" id="UP001501353"/>
    </source>
</evidence>
<feature type="compositionally biased region" description="Polar residues" evidence="2">
    <location>
        <begin position="387"/>
        <end position="405"/>
    </location>
</feature>
<evidence type="ECO:0000256" key="2">
    <source>
        <dbReference type="SAM" id="MobiDB-lite"/>
    </source>
</evidence>
<dbReference type="Proteomes" id="UP001501353">
    <property type="component" value="Unassembled WGS sequence"/>
</dbReference>
<dbReference type="Pfam" id="PF25989">
    <property type="entry name" value="YknX_C"/>
    <property type="match status" value="1"/>
</dbReference>
<organism evidence="6 7">
    <name type="scientific">Actimicrobium antarcticum</name>
    <dbReference type="NCBI Taxonomy" id="1051899"/>
    <lineage>
        <taxon>Bacteria</taxon>
        <taxon>Pseudomonadati</taxon>
        <taxon>Pseudomonadota</taxon>
        <taxon>Betaproteobacteria</taxon>
        <taxon>Burkholderiales</taxon>
        <taxon>Oxalobacteraceae</taxon>
        <taxon>Actimicrobium</taxon>
    </lineage>
</organism>
<dbReference type="InterPro" id="IPR058792">
    <property type="entry name" value="Beta-barrel_RND_2"/>
</dbReference>
<dbReference type="Gene3D" id="2.40.420.20">
    <property type="match status" value="1"/>
</dbReference>
<dbReference type="InterPro" id="IPR058625">
    <property type="entry name" value="MdtA-like_BSH"/>
</dbReference>
<feature type="domain" description="YknX-like C-terminal permuted SH3-like" evidence="5">
    <location>
        <begin position="302"/>
        <end position="369"/>
    </location>
</feature>
<dbReference type="InterPro" id="IPR058637">
    <property type="entry name" value="YknX-like_C"/>
</dbReference>
<dbReference type="NCBIfam" id="TIGR01730">
    <property type="entry name" value="RND_mfp"/>
    <property type="match status" value="1"/>
</dbReference>
<reference evidence="7" key="1">
    <citation type="journal article" date="2019" name="Int. J. Syst. Evol. Microbiol.">
        <title>The Global Catalogue of Microorganisms (GCM) 10K type strain sequencing project: providing services to taxonomists for standard genome sequencing and annotation.</title>
        <authorList>
            <consortium name="The Broad Institute Genomics Platform"/>
            <consortium name="The Broad Institute Genome Sequencing Center for Infectious Disease"/>
            <person name="Wu L."/>
            <person name="Ma J."/>
        </authorList>
    </citation>
    <scope>NUCLEOTIDE SEQUENCE [LARGE SCALE GENOMIC DNA]</scope>
    <source>
        <strain evidence="7">JCM 16673</strain>
    </source>
</reference>
<dbReference type="EMBL" id="BAAAZE010000011">
    <property type="protein sequence ID" value="GAA4028203.1"/>
    <property type="molecule type" value="Genomic_DNA"/>
</dbReference>
<dbReference type="Gene3D" id="1.10.287.470">
    <property type="entry name" value="Helix hairpin bin"/>
    <property type="match status" value="1"/>
</dbReference>
<evidence type="ECO:0000259" key="4">
    <source>
        <dbReference type="Pfam" id="PF25954"/>
    </source>
</evidence>
<feature type="region of interest" description="Disordered" evidence="2">
    <location>
        <begin position="384"/>
        <end position="405"/>
    </location>
</feature>
<proteinExistence type="inferred from homology"/>
<name>A0ABP7TLS5_9BURK</name>
<feature type="domain" description="CusB-like beta-barrel" evidence="4">
    <location>
        <begin position="223"/>
        <end position="295"/>
    </location>
</feature>
<evidence type="ECO:0000259" key="5">
    <source>
        <dbReference type="Pfam" id="PF25989"/>
    </source>
</evidence>
<dbReference type="PANTHER" id="PTHR30469:SF15">
    <property type="entry name" value="HLYD FAMILY OF SECRETION PROTEINS"/>
    <property type="match status" value="1"/>
</dbReference>
<dbReference type="Gene3D" id="2.40.50.100">
    <property type="match status" value="1"/>
</dbReference>
<dbReference type="Pfam" id="PF25954">
    <property type="entry name" value="Beta-barrel_RND_2"/>
    <property type="match status" value="1"/>
</dbReference>
<keyword evidence="7" id="KW-1185">Reference proteome</keyword>
<feature type="domain" description="Multidrug resistance protein MdtA-like barrel-sandwich hybrid" evidence="3">
    <location>
        <begin position="80"/>
        <end position="211"/>
    </location>
</feature>
<dbReference type="InterPro" id="IPR006143">
    <property type="entry name" value="RND_pump_MFP"/>
</dbReference>
<evidence type="ECO:0000256" key="1">
    <source>
        <dbReference type="ARBA" id="ARBA00009477"/>
    </source>
</evidence>
<gene>
    <name evidence="6" type="ORF">GCM10022212_27950</name>
</gene>